<evidence type="ECO:0008006" key="3">
    <source>
        <dbReference type="Google" id="ProtNLM"/>
    </source>
</evidence>
<comment type="caution">
    <text evidence="1">The sequence shown here is derived from an EMBL/GenBank/DDBJ whole genome shotgun (WGS) entry which is preliminary data.</text>
</comment>
<accession>A0A1I4E7X0</accession>
<evidence type="ECO:0000313" key="1">
    <source>
        <dbReference type="EMBL" id="SFL01924.1"/>
    </source>
</evidence>
<dbReference type="SUPFAM" id="SSF88713">
    <property type="entry name" value="Glycoside hydrolase/deacetylase"/>
    <property type="match status" value="1"/>
</dbReference>
<organism evidence="1 2">
    <name type="scientific">Pseudovibrio ascidiaceicola</name>
    <dbReference type="NCBI Taxonomy" id="285279"/>
    <lineage>
        <taxon>Bacteria</taxon>
        <taxon>Pseudomonadati</taxon>
        <taxon>Pseudomonadota</taxon>
        <taxon>Alphaproteobacteria</taxon>
        <taxon>Hyphomicrobiales</taxon>
        <taxon>Stappiaceae</taxon>
        <taxon>Pseudovibrio</taxon>
    </lineage>
</organism>
<dbReference type="InterPro" id="IPR027291">
    <property type="entry name" value="Glyco_hydro_38_N_sf"/>
</dbReference>
<keyword evidence="2" id="KW-1185">Reference proteome</keyword>
<dbReference type="Proteomes" id="UP000199598">
    <property type="component" value="Unassembled WGS sequence"/>
</dbReference>
<evidence type="ECO:0000313" key="2">
    <source>
        <dbReference type="Proteomes" id="UP000199598"/>
    </source>
</evidence>
<dbReference type="InterPro" id="IPR032482">
    <property type="entry name" value="DUF5054"/>
</dbReference>
<gene>
    <name evidence="1" type="ORF">SAMN04488518_11446</name>
</gene>
<proteinExistence type="predicted"/>
<dbReference type="Gene3D" id="3.20.110.10">
    <property type="entry name" value="Glycoside hydrolase 38, N terminal domain"/>
    <property type="match status" value="1"/>
</dbReference>
<reference evidence="1 2" key="1">
    <citation type="submission" date="2016-10" db="EMBL/GenBank/DDBJ databases">
        <authorList>
            <person name="Varghese N."/>
            <person name="Submissions S."/>
        </authorList>
    </citation>
    <scope>NUCLEOTIDE SEQUENCE [LARGE SCALE GENOMIC DNA]</scope>
    <source>
        <strain evidence="1 2">DSM 16392</strain>
    </source>
</reference>
<name>A0A1I4E7X0_9HYPH</name>
<dbReference type="CDD" id="cd10791">
    <property type="entry name" value="GH38N_AMII_like_1"/>
    <property type="match status" value="1"/>
</dbReference>
<dbReference type="InterPro" id="IPR011330">
    <property type="entry name" value="Glyco_hydro/deAcase_b/a-brl"/>
</dbReference>
<dbReference type="EMBL" id="FOSK01000014">
    <property type="protein sequence ID" value="SFL01924.1"/>
    <property type="molecule type" value="Genomic_DNA"/>
</dbReference>
<sequence length="643" mass="71939">MSPNTIHLIFKTHLDIGFTDHAEKVRQRYHGHFLPQALDTAEHFYFENPQDPKFRWTTGAWLIWDYLNEAPASDVKRLEAAIEKGLIRWHGLPFTTHSELMSPALFEAGLSYSKELDERFGVNTIAAKMTDVPGHTLGIVPLMAKAGIKFLHLGVNTASPTPKLPDVFRWQAPSGEEVLVLYQNSYGATQFIPGVADGLSFAHTEDNIGPQNTGQTVNVYRAMERQYPDYQIKAATLDEFAEVLWPHRESFPVVTQEIGDSWIHGSATDPVKSAQYRALQRVYDQFAEDSLTAQRLSFGRKLSMVAEHTCGVDIKTYLRDEQAWDRGDFDAARQNDPRFQYAEASWAEQRAYCKDAVAALDKNDQKIAKAALKELCCPLPHAGPFEIINEAEFGGWSMEIDSDNGAIKRLTTPEGTDLFGLDDNLLSFTHETYDASDVKAHMDAYLTHEEEWAILDHIKPGLDKAGTATSKSHCPKFEGLAVADDHVVLSYVMASDIPGATSNIQLALNGSGDKLEITLRLYGKIANRMPEAGFLRFAPDGAARWQFDKTGYWVDAHDLPDMSGGQLQAIFGAKTQADQEIRICPLDTPLVAPADLPFMPFQHQAPAYDQGLRFNIYNNKWGTNFPMWWEGDFSARFVLEIGA</sequence>
<dbReference type="RefSeq" id="WP_093522931.1">
    <property type="nucleotide sequence ID" value="NZ_FOSK01000014.1"/>
</dbReference>
<dbReference type="Pfam" id="PF16477">
    <property type="entry name" value="DUF5054"/>
    <property type="match status" value="1"/>
</dbReference>
<protein>
    <recommendedName>
        <fullName evidence="3">DUF5054 domain-containing protein</fullName>
    </recommendedName>
</protein>